<dbReference type="GO" id="GO:0008201">
    <property type="term" value="F:heparin binding"/>
    <property type="evidence" value="ECO:0007669"/>
    <property type="project" value="TreeGrafter"/>
</dbReference>
<dbReference type="SMART" id="SM00280">
    <property type="entry name" value="KAZAL"/>
    <property type="match status" value="1"/>
</dbReference>
<organism evidence="11 12">
    <name type="scientific">Paramormyrops kingsleyae</name>
    <dbReference type="NCBI Taxonomy" id="1676925"/>
    <lineage>
        <taxon>Eukaryota</taxon>
        <taxon>Metazoa</taxon>
        <taxon>Chordata</taxon>
        <taxon>Craniata</taxon>
        <taxon>Vertebrata</taxon>
        <taxon>Euteleostomi</taxon>
        <taxon>Actinopterygii</taxon>
        <taxon>Neopterygii</taxon>
        <taxon>Teleostei</taxon>
        <taxon>Osteoglossocephala</taxon>
        <taxon>Osteoglossomorpha</taxon>
        <taxon>Osteoglossiformes</taxon>
        <taxon>Mormyridae</taxon>
        <taxon>Paramormyrops</taxon>
    </lineage>
</organism>
<evidence type="ECO:0000256" key="4">
    <source>
        <dbReference type="ARBA" id="ARBA00022737"/>
    </source>
</evidence>
<dbReference type="GO" id="GO:0030198">
    <property type="term" value="P:extracellular matrix organization"/>
    <property type="evidence" value="ECO:0007669"/>
    <property type="project" value="TreeGrafter"/>
</dbReference>
<reference evidence="11" key="1">
    <citation type="submission" date="2025-08" db="UniProtKB">
        <authorList>
            <consortium name="Ensembl"/>
        </authorList>
    </citation>
    <scope>IDENTIFICATION</scope>
</reference>
<dbReference type="SUPFAM" id="SSF100895">
    <property type="entry name" value="Kazal-type serine protease inhibitors"/>
    <property type="match status" value="1"/>
</dbReference>
<dbReference type="PANTHER" id="PTHR12352">
    <property type="entry name" value="SECRETED MODULAR CALCIUM-BINDING PROTEIN"/>
    <property type="match status" value="1"/>
</dbReference>
<name>A0A3B3S2P2_9TELE</name>
<dbReference type="FunFam" id="4.10.800.10:FF:000004">
    <property type="entry name" value="SPARC-related modular calcium-binding protein 1"/>
    <property type="match status" value="1"/>
</dbReference>
<dbReference type="PROSITE" id="PS51162">
    <property type="entry name" value="THYROGLOBULIN_1_2"/>
    <property type="match status" value="2"/>
</dbReference>
<evidence type="ECO:0000313" key="11">
    <source>
        <dbReference type="Ensembl" id="ENSPKIP00000024997.1"/>
    </source>
</evidence>
<evidence type="ECO:0000259" key="10">
    <source>
        <dbReference type="PROSITE" id="PS51162"/>
    </source>
</evidence>
<reference evidence="11" key="2">
    <citation type="submission" date="2025-09" db="UniProtKB">
        <authorList>
            <consortium name="Ensembl"/>
        </authorList>
    </citation>
    <scope>IDENTIFICATION</scope>
</reference>
<dbReference type="CDD" id="cd00104">
    <property type="entry name" value="KAZAL_FS"/>
    <property type="match status" value="1"/>
</dbReference>
<dbReference type="GO" id="GO:0005604">
    <property type="term" value="C:basement membrane"/>
    <property type="evidence" value="ECO:0007669"/>
    <property type="project" value="TreeGrafter"/>
</dbReference>
<dbReference type="OrthoDB" id="5986054at2759"/>
<dbReference type="AlphaFoldDB" id="A0A3B3S2P2"/>
<dbReference type="Pfam" id="PF07648">
    <property type="entry name" value="Kazal_2"/>
    <property type="match status" value="1"/>
</dbReference>
<dbReference type="Gene3D" id="4.10.800.10">
    <property type="entry name" value="Thyroglobulin type-1"/>
    <property type="match status" value="2"/>
</dbReference>
<dbReference type="Proteomes" id="UP000261540">
    <property type="component" value="Unplaced"/>
</dbReference>
<evidence type="ECO:0000313" key="12">
    <source>
        <dbReference type="Proteomes" id="UP000261540"/>
    </source>
</evidence>
<dbReference type="SUPFAM" id="SSF57610">
    <property type="entry name" value="Thyroglobulin type-1 domain"/>
    <property type="match status" value="2"/>
</dbReference>
<protein>
    <submittedName>
        <fullName evidence="11">SPARC-related modular calcium-binding protein 1-like</fullName>
    </submittedName>
</protein>
<keyword evidence="2" id="KW-0964">Secreted</keyword>
<keyword evidence="3 9" id="KW-0732">Signal</keyword>
<dbReference type="SUPFAM" id="SSF47473">
    <property type="entry name" value="EF-hand"/>
    <property type="match status" value="1"/>
</dbReference>
<evidence type="ECO:0000256" key="2">
    <source>
        <dbReference type="ARBA" id="ARBA00022525"/>
    </source>
</evidence>
<dbReference type="KEGG" id="pki:111844041"/>
<feature type="disulfide bond" evidence="7">
    <location>
        <begin position="144"/>
        <end position="164"/>
    </location>
</feature>
<dbReference type="Ensembl" id="ENSPKIT00000005719.1">
    <property type="protein sequence ID" value="ENSPKIP00000024997.1"/>
    <property type="gene ID" value="ENSPKIG00000008030.1"/>
</dbReference>
<evidence type="ECO:0000256" key="5">
    <source>
        <dbReference type="ARBA" id="ARBA00023157"/>
    </source>
</evidence>
<feature type="chain" id="PRO_5017322425" evidence="9">
    <location>
        <begin position="19"/>
        <end position="456"/>
    </location>
</feature>
<dbReference type="GeneTree" id="ENSGT00390000018436"/>
<dbReference type="InterPro" id="IPR002350">
    <property type="entry name" value="Kazal_dom"/>
</dbReference>
<feature type="region of interest" description="Disordered" evidence="8">
    <location>
        <begin position="178"/>
        <end position="198"/>
    </location>
</feature>
<evidence type="ECO:0000256" key="7">
    <source>
        <dbReference type="PROSITE-ProRule" id="PRU00500"/>
    </source>
</evidence>
<dbReference type="PROSITE" id="PS00484">
    <property type="entry name" value="THYROGLOBULIN_1_1"/>
    <property type="match status" value="1"/>
</dbReference>
<evidence type="ECO:0000256" key="6">
    <source>
        <dbReference type="ARBA" id="ARBA00023180"/>
    </source>
</evidence>
<dbReference type="Gene3D" id="3.30.60.30">
    <property type="match status" value="1"/>
</dbReference>
<comment type="subcellular location">
    <subcellularLocation>
        <location evidence="1">Secreted</location>
    </subcellularLocation>
</comment>
<dbReference type="InterPro" id="IPR036857">
    <property type="entry name" value="Thyroglobulin_1_sf"/>
</dbReference>
<evidence type="ECO:0000256" key="3">
    <source>
        <dbReference type="ARBA" id="ARBA00022729"/>
    </source>
</evidence>
<feature type="compositionally biased region" description="Basic and acidic residues" evidence="8">
    <location>
        <begin position="300"/>
        <end position="318"/>
    </location>
</feature>
<feature type="domain" description="Thyroglobulin type-1" evidence="10">
    <location>
        <begin position="231"/>
        <end position="300"/>
    </location>
</feature>
<dbReference type="GO" id="GO:0005615">
    <property type="term" value="C:extracellular space"/>
    <property type="evidence" value="ECO:0007669"/>
    <property type="project" value="TreeGrafter"/>
</dbReference>
<keyword evidence="12" id="KW-1185">Reference proteome</keyword>
<evidence type="ECO:0000256" key="9">
    <source>
        <dbReference type="SAM" id="SignalP"/>
    </source>
</evidence>
<feature type="disulfide bond" evidence="7">
    <location>
        <begin position="270"/>
        <end position="277"/>
    </location>
</feature>
<dbReference type="Gene3D" id="1.10.238.10">
    <property type="entry name" value="EF-hand"/>
    <property type="match status" value="1"/>
</dbReference>
<keyword evidence="5 7" id="KW-1015">Disulfide bond</keyword>
<accession>A0A3B3S2P2</accession>
<feature type="signal peptide" evidence="9">
    <location>
        <begin position="1"/>
        <end position="18"/>
    </location>
</feature>
<proteinExistence type="predicted"/>
<evidence type="ECO:0000256" key="1">
    <source>
        <dbReference type="ARBA" id="ARBA00004613"/>
    </source>
</evidence>
<feature type="region of interest" description="Disordered" evidence="8">
    <location>
        <begin position="300"/>
        <end position="322"/>
    </location>
</feature>
<dbReference type="GO" id="GO:0050840">
    <property type="term" value="F:extracellular matrix binding"/>
    <property type="evidence" value="ECO:0007669"/>
    <property type="project" value="TreeGrafter"/>
</dbReference>
<evidence type="ECO:0000256" key="8">
    <source>
        <dbReference type="SAM" id="MobiDB-lite"/>
    </source>
</evidence>
<dbReference type="PANTHER" id="PTHR12352:SF13">
    <property type="entry name" value="SPARC-RELATED MODULAR CALCIUM-BINDING PROTEIN 1"/>
    <property type="match status" value="1"/>
</dbReference>
<keyword evidence="4" id="KW-0677">Repeat</keyword>
<dbReference type="CDD" id="cd00191">
    <property type="entry name" value="TY"/>
    <property type="match status" value="2"/>
</dbReference>
<feature type="domain" description="Thyroglobulin type-1" evidence="10">
    <location>
        <begin position="97"/>
        <end position="164"/>
    </location>
</feature>
<dbReference type="Pfam" id="PF00086">
    <property type="entry name" value="Thyroglobulin_1"/>
    <property type="match status" value="2"/>
</dbReference>
<dbReference type="InterPro" id="IPR051950">
    <property type="entry name" value="Dev_reg/Prot_inhib"/>
</dbReference>
<sequence length="456" mass="49913">MLARKICGLLLLLIVISASPLMADKSSLLISESMWPHGCVLNCARGRHRAVCGSNGQLYKSQCAFQRAQCGNLQLKKAPHAHCAAAREPERTKDQVKSKCQLARDKALESVTSSNTTTFFVPECSEEGTYLQVQCHSQTGYCWCSTPDGKLVSGTSVLHQRPNCTSQVPETFMMHVQHKEGSRVSPTPDPSLSDSSSSAVSEITAPPFWVTILLNSDPKGNRHVRPPAETPRPCERERAALLAAAAPPRLNEERYVPECSADGRYSPVQCHAAAGYCWCVWVDTGRLVRGTSVRNQLPDCSKEQKQAGHRDKGYKDKPLPGCPGARKKELLQGLVRTLQLEALQAGDAPSSQWRVDVPLSSPVPESFSPSPQDRAVSVRGGAGGVLQEYFLALDVNGDGGLSEQEERPLRHLLRHLLRRLQPRLQPRRCAKRFTQHCDGDGDRSLTLAELAGCLGL</sequence>
<dbReference type="InterPro" id="IPR011992">
    <property type="entry name" value="EF-hand-dom_pair"/>
</dbReference>
<feature type="disulfide bond" evidence="7">
    <location>
        <begin position="135"/>
        <end position="142"/>
    </location>
</feature>
<dbReference type="InterPro" id="IPR000716">
    <property type="entry name" value="Thyroglobulin_1"/>
</dbReference>
<dbReference type="InterPro" id="IPR036058">
    <property type="entry name" value="Kazal_dom_sf"/>
</dbReference>
<comment type="caution">
    <text evidence="7">Lacks conserved residue(s) required for the propagation of feature annotation.</text>
</comment>
<dbReference type="SMART" id="SM00211">
    <property type="entry name" value="TY"/>
    <property type="match status" value="2"/>
</dbReference>
<keyword evidence="6" id="KW-0325">Glycoprotein</keyword>